<dbReference type="GO" id="GO:0005783">
    <property type="term" value="C:endoplasmic reticulum"/>
    <property type="evidence" value="ECO:0000318"/>
    <property type="project" value="GO_Central"/>
</dbReference>
<sequence length="661" mass="75932">MSSASADGQRTYVDLKFITATTVKSTETKLRTHTHSYTTHPPMVYIYWPRPLLLMHHRSQKLVVVAYADKGADPVVLHLIKEDIYRPVQAPYARIGTVDCSGNFQYQREGGAAGAERAMVIEFTPPKLTLMQFFSMDPISLILPEKLQTDPFVDEPDGPNNMLELLAGGGVSRTRLRGTLDVVNMYYRHVERFEKQYPEYADSRMSLRQRWGRAKRWLGGTWAFQVMCTVVLYVVMMVRVVAGAITTMLNWRHLPLIAVSTTMQQIDLRAQQLCYMPVQYLRIHGHMVAPAGEPRMKAPGGRGRRRSVSFQTLPCEFYPDYIRLYNTLWLIANDVSLGVTFGALLVEKREPLAAALQHVLRAALYGLPMRITRFLNESPFGIKLNGELSKFLSELFTWIMDFVFRLFIVRFTEVPALEHVVMVVAHVSSVVGVTFALALIIDGISVFSLHISLFYLISAKLYRWQLHVMTSFFYLFCGKKINVLRKRIDNDTFHLDQVLMGTLLFIVLIFLLPTVFAYYLTYTLICVVLTIVPLLLEASMALLNHFPLFALLLRLKDPMRLPGGIYFQLKHNRFSLNSNPLKVAMMFQPYLEILTIIRDKFMSLNTLSSIIAGEPIMVHRLYLYQVLYSSLPIRPIDATLLWTELQRLMTWKDNPLYYTHI</sequence>
<proteinExistence type="predicted"/>
<dbReference type="GeneID" id="4619382"/>
<dbReference type="GO" id="GO:0006506">
    <property type="term" value="P:GPI anchor biosynthetic process"/>
    <property type="evidence" value="ECO:0000318"/>
    <property type="project" value="GO_Central"/>
</dbReference>
<keyword evidence="3" id="KW-1185">Reference proteome</keyword>
<dbReference type="KEGG" id="ago:AGOS_ACL142W"/>
<feature type="transmembrane region" description="Helical" evidence="1">
    <location>
        <begin position="217"/>
        <end position="242"/>
    </location>
</feature>
<dbReference type="GO" id="GO:0000506">
    <property type="term" value="C:glycosylphosphatidylinositol-N-acetylglucosaminyltransferase (GPI-GnT) complex"/>
    <property type="evidence" value="ECO:0007669"/>
    <property type="project" value="EnsemblFungi"/>
</dbReference>
<accession>Q75CR1</accession>
<dbReference type="PANTHER" id="PTHR21329">
    <property type="entry name" value="PHOSPHATIDYLINOSITOL N-ACETYLGLUCOSAMINYLTRANSFERASE SUBUNIT Q-RELATED"/>
    <property type="match status" value="1"/>
</dbReference>
<keyword evidence="1" id="KW-0472">Membrane</keyword>
<dbReference type="PANTHER" id="PTHR21329:SF3">
    <property type="entry name" value="PHOSPHATIDYLINOSITOL N-ACETYLGLUCOSAMINYLTRANSFERASE SUBUNIT Q"/>
    <property type="match status" value="1"/>
</dbReference>
<feature type="transmembrane region" description="Helical" evidence="1">
    <location>
        <begin position="498"/>
        <end position="521"/>
    </location>
</feature>
<dbReference type="AlphaFoldDB" id="Q75CR1"/>
<evidence type="ECO:0000313" key="2">
    <source>
        <dbReference type="EMBL" id="AAS51086.1"/>
    </source>
</evidence>
<dbReference type="EMBL" id="AE016816">
    <property type="protein sequence ID" value="AAS51086.1"/>
    <property type="molecule type" value="Genomic_DNA"/>
</dbReference>
<gene>
    <name evidence="2" type="ORF">AGOS_ACL142W</name>
</gene>
<dbReference type="RefSeq" id="NP_983262.1">
    <property type="nucleotide sequence ID" value="NM_208615.1"/>
</dbReference>
<dbReference type="Proteomes" id="UP000000591">
    <property type="component" value="Chromosome III"/>
</dbReference>
<dbReference type="eggNOG" id="KOG1183">
    <property type="taxonomic scope" value="Eukaryota"/>
</dbReference>
<reference evidence="3" key="2">
    <citation type="journal article" date="2013" name="G3 (Bethesda)">
        <title>Genomes of Ashbya fungi isolated from insects reveal four mating-type loci, numerous translocations, lack of transposons, and distinct gene duplications.</title>
        <authorList>
            <person name="Dietrich F.S."/>
            <person name="Voegeli S."/>
            <person name="Kuo S."/>
            <person name="Philippsen P."/>
        </authorList>
    </citation>
    <scope>GENOME REANNOTATION</scope>
    <source>
        <strain evidence="3">ATCC 10895 / CBS 109.51 / FGSC 9923 / NRRL Y-1056</strain>
    </source>
</reference>
<keyword evidence="1" id="KW-1133">Transmembrane helix</keyword>
<dbReference type="HOGENOM" id="CLU_007914_3_0_1"/>
<reference evidence="2 3" key="1">
    <citation type="journal article" date="2004" name="Science">
        <title>The Ashbya gossypii genome as a tool for mapping the ancient Saccharomyces cerevisiae genome.</title>
        <authorList>
            <person name="Dietrich F.S."/>
            <person name="Voegeli S."/>
            <person name="Brachat S."/>
            <person name="Lerch A."/>
            <person name="Gates K."/>
            <person name="Steiner S."/>
            <person name="Mohr C."/>
            <person name="Pohlmann R."/>
            <person name="Luedi P."/>
            <person name="Choi S."/>
            <person name="Wing R.A."/>
            <person name="Flavier A."/>
            <person name="Gaffney T.D."/>
            <person name="Philippsen P."/>
        </authorList>
    </citation>
    <scope>NUCLEOTIDE SEQUENCE [LARGE SCALE GENOMIC DNA]</scope>
    <source>
        <strain evidence="3">ATCC 10895 / CBS 109.51 / FGSC 9923 / NRRL Y-1056</strain>
    </source>
</reference>
<dbReference type="OrthoDB" id="70250at2759"/>
<evidence type="ECO:0000313" key="3">
    <source>
        <dbReference type="Proteomes" id="UP000000591"/>
    </source>
</evidence>
<dbReference type="InterPro" id="IPR007720">
    <property type="entry name" value="PigQ/GPI1"/>
</dbReference>
<dbReference type="OMA" id="CFWPVQY"/>
<feature type="transmembrane region" description="Helical" evidence="1">
    <location>
        <begin position="461"/>
        <end position="477"/>
    </location>
</feature>
<dbReference type="STRING" id="284811.Q75CR1"/>
<protein>
    <submittedName>
        <fullName evidence="2">ACL142Wp</fullName>
    </submittedName>
</protein>
<dbReference type="InParanoid" id="Q75CR1"/>
<organism evidence="2 3">
    <name type="scientific">Eremothecium gossypii (strain ATCC 10895 / CBS 109.51 / FGSC 9923 / NRRL Y-1056)</name>
    <name type="common">Yeast</name>
    <name type="synonym">Ashbya gossypii</name>
    <dbReference type="NCBI Taxonomy" id="284811"/>
    <lineage>
        <taxon>Eukaryota</taxon>
        <taxon>Fungi</taxon>
        <taxon>Dikarya</taxon>
        <taxon>Ascomycota</taxon>
        <taxon>Saccharomycotina</taxon>
        <taxon>Saccharomycetes</taxon>
        <taxon>Saccharomycetales</taxon>
        <taxon>Saccharomycetaceae</taxon>
        <taxon>Eremothecium</taxon>
    </lineage>
</organism>
<dbReference type="FunCoup" id="Q75CR1">
    <property type="interactions" value="93"/>
</dbReference>
<dbReference type="Pfam" id="PF05024">
    <property type="entry name" value="Gpi1"/>
    <property type="match status" value="1"/>
</dbReference>
<keyword evidence="1" id="KW-0812">Transmembrane</keyword>
<feature type="transmembrane region" description="Helical" evidence="1">
    <location>
        <begin position="527"/>
        <end position="553"/>
    </location>
</feature>
<name>Q75CR1_EREGS</name>
<feature type="transmembrane region" description="Helical" evidence="1">
    <location>
        <begin position="420"/>
        <end position="441"/>
    </location>
</feature>
<evidence type="ECO:0000256" key="1">
    <source>
        <dbReference type="SAM" id="Phobius"/>
    </source>
</evidence>